<reference evidence="15 16" key="1">
    <citation type="submission" date="2016-10" db="EMBL/GenBank/DDBJ databases">
        <title>Proteomics and genomics reveal pathogen-plant mechanisms compatible with a hemibiotrophic lifestyle of Diplodia corticola.</title>
        <authorList>
            <person name="Fernandes I."/>
            <person name="De Jonge R."/>
            <person name="Van De Peer Y."/>
            <person name="Devreese B."/>
            <person name="Alves A."/>
            <person name="Esteves A.C."/>
        </authorList>
    </citation>
    <scope>NUCLEOTIDE SEQUENCE [LARGE SCALE GENOMIC DNA]</scope>
    <source>
        <strain evidence="15 16">CBS 112549</strain>
    </source>
</reference>
<dbReference type="EMBL" id="MNUE01000003">
    <property type="protein sequence ID" value="OJD38831.1"/>
    <property type="molecule type" value="Genomic_DNA"/>
</dbReference>
<feature type="region of interest" description="Disordered" evidence="13">
    <location>
        <begin position="560"/>
        <end position="579"/>
    </location>
</feature>
<keyword evidence="5" id="KW-0547">Nucleotide-binding</keyword>
<feature type="compositionally biased region" description="Polar residues" evidence="13">
    <location>
        <begin position="408"/>
        <end position="423"/>
    </location>
</feature>
<dbReference type="GO" id="GO:0005776">
    <property type="term" value="C:autophagosome"/>
    <property type="evidence" value="ECO:0007669"/>
    <property type="project" value="TreeGrafter"/>
</dbReference>
<dbReference type="Gene3D" id="1.10.510.10">
    <property type="entry name" value="Transferase(Phosphotransferase) domain 1"/>
    <property type="match status" value="1"/>
</dbReference>
<dbReference type="GO" id="GO:0000045">
    <property type="term" value="P:autophagosome assembly"/>
    <property type="evidence" value="ECO:0007669"/>
    <property type="project" value="TreeGrafter"/>
</dbReference>
<dbReference type="PROSITE" id="PS50011">
    <property type="entry name" value="PROTEIN_KINASE_DOM"/>
    <property type="match status" value="1"/>
</dbReference>
<dbReference type="Proteomes" id="UP000183809">
    <property type="component" value="Unassembled WGS sequence"/>
</dbReference>
<dbReference type="RefSeq" id="XP_020134442.1">
    <property type="nucleotide sequence ID" value="XM_020274193.1"/>
</dbReference>
<dbReference type="OrthoDB" id="10252171at2759"/>
<evidence type="ECO:0000256" key="10">
    <source>
        <dbReference type="ARBA" id="ARBA00047899"/>
    </source>
</evidence>
<feature type="region of interest" description="Disordered" evidence="13">
    <location>
        <begin position="329"/>
        <end position="451"/>
    </location>
</feature>
<dbReference type="AlphaFoldDB" id="A0A1J9SEI7"/>
<comment type="catalytic activity">
    <reaction evidence="11">
        <text>L-seryl-[protein] + ATP = O-phospho-L-seryl-[protein] + ADP + H(+)</text>
        <dbReference type="Rhea" id="RHEA:17989"/>
        <dbReference type="Rhea" id="RHEA-COMP:9863"/>
        <dbReference type="Rhea" id="RHEA-COMP:11604"/>
        <dbReference type="ChEBI" id="CHEBI:15378"/>
        <dbReference type="ChEBI" id="CHEBI:29999"/>
        <dbReference type="ChEBI" id="CHEBI:30616"/>
        <dbReference type="ChEBI" id="CHEBI:83421"/>
        <dbReference type="ChEBI" id="CHEBI:456216"/>
        <dbReference type="EC" id="2.7.11.1"/>
    </reaction>
</comment>
<dbReference type="Pfam" id="PF00069">
    <property type="entry name" value="Pkinase"/>
    <property type="match status" value="1"/>
</dbReference>
<dbReference type="SMART" id="SM00220">
    <property type="entry name" value="S_TKc"/>
    <property type="match status" value="1"/>
</dbReference>
<dbReference type="STRING" id="236234.A0A1J9SEI7"/>
<keyword evidence="12" id="KW-0175">Coiled coil</keyword>
<evidence type="ECO:0000259" key="14">
    <source>
        <dbReference type="PROSITE" id="PS50011"/>
    </source>
</evidence>
<evidence type="ECO:0000256" key="11">
    <source>
        <dbReference type="ARBA" id="ARBA00048679"/>
    </source>
</evidence>
<keyword evidence="6 15" id="KW-0418">Kinase</keyword>
<dbReference type="GO" id="GO:0005524">
    <property type="term" value="F:ATP binding"/>
    <property type="evidence" value="ECO:0007669"/>
    <property type="project" value="UniProtKB-KW"/>
</dbReference>
<sequence length="579" mass="66424">MDDFLQHFRLEATTRGKHTFHSFDRNGRRRVEKWTQERDVGRGAYGTVWLQRRARSNEVRAVKEVAKHVPMDHLKEIRAIAKFSKARQITANTLRKHLLQLIANALQYTEYFAQFFGWYEDQQSYYLAMEYMEHGSLYQYLRVVSVPIPEDQTKEIVAQLLEGLRFMHEHNYAHRDLKPGNVFIAAPAPNWWVKIGDFGISKRVTDDTTLNTTGVYTKAYCAPEMRGFVRDRFETDSYAYTYAVDIWSLGMIAFEISTLKHPFRTKNDLIAYYDSKEKFPVEELTAIPISQEGISLISRLLQPRPSARPNSQQALADPWLQSRECIRGGDTMFEDGSTEETDNEFASAEETSTPAEHDSTVRAPKVEETHMSSTSAKSQIPDHVSTGRTSSVSGEELVHNHEDLRGTVGTNHNSPRNSHSSVAEETITRPLREDGVALRNSPKEHSPASEGSGSYFIYEIASSDSTISVNKRIHGRRRGSIDNWLGSQYGGDLNEQEIEAQKREIKKAKRNLTEMRLNQRIHRLGRMERIKSTETIDGSRVERGKRQREVQKPVHPARTYVRSRKDKKDKRAESSCILI</sequence>
<dbReference type="InterPro" id="IPR045269">
    <property type="entry name" value="Atg1-like"/>
</dbReference>
<evidence type="ECO:0000256" key="4">
    <source>
        <dbReference type="ARBA" id="ARBA00022679"/>
    </source>
</evidence>
<dbReference type="GO" id="GO:0004674">
    <property type="term" value="F:protein serine/threonine kinase activity"/>
    <property type="evidence" value="ECO:0007669"/>
    <property type="project" value="UniProtKB-KW"/>
</dbReference>
<evidence type="ECO:0000256" key="3">
    <source>
        <dbReference type="ARBA" id="ARBA00022527"/>
    </source>
</evidence>
<evidence type="ECO:0000256" key="1">
    <source>
        <dbReference type="ARBA" id="ARBA00004623"/>
    </source>
</evidence>
<gene>
    <name evidence="15" type="ORF">BKCO1_300034</name>
</gene>
<dbReference type="GO" id="GO:0010506">
    <property type="term" value="P:regulation of autophagy"/>
    <property type="evidence" value="ECO:0007669"/>
    <property type="project" value="InterPro"/>
</dbReference>
<evidence type="ECO:0000256" key="5">
    <source>
        <dbReference type="ARBA" id="ARBA00022741"/>
    </source>
</evidence>
<dbReference type="PANTHER" id="PTHR24348">
    <property type="entry name" value="SERINE/THREONINE-PROTEIN KINASE UNC-51-RELATED"/>
    <property type="match status" value="1"/>
</dbReference>
<keyword evidence="7" id="KW-0067">ATP-binding</keyword>
<feature type="compositionally biased region" description="Basic and acidic residues" evidence="13">
    <location>
        <begin position="426"/>
        <end position="447"/>
    </location>
</feature>
<feature type="domain" description="Protein kinase" evidence="14">
    <location>
        <begin position="34"/>
        <end position="320"/>
    </location>
</feature>
<dbReference type="InterPro" id="IPR011009">
    <property type="entry name" value="Kinase-like_dom_sf"/>
</dbReference>
<dbReference type="InterPro" id="IPR008271">
    <property type="entry name" value="Ser/Thr_kinase_AS"/>
</dbReference>
<dbReference type="EC" id="2.7.11.1" evidence="2"/>
<proteinExistence type="predicted"/>
<dbReference type="SUPFAM" id="SSF56112">
    <property type="entry name" value="Protein kinase-like (PK-like)"/>
    <property type="match status" value="1"/>
</dbReference>
<name>A0A1J9SEI7_9PEZI</name>
<feature type="coiled-coil region" evidence="12">
    <location>
        <begin position="491"/>
        <end position="518"/>
    </location>
</feature>
<evidence type="ECO:0000256" key="6">
    <source>
        <dbReference type="ARBA" id="ARBA00022777"/>
    </source>
</evidence>
<feature type="compositionally biased region" description="Basic and acidic residues" evidence="13">
    <location>
        <begin position="396"/>
        <end position="405"/>
    </location>
</feature>
<keyword evidence="3" id="KW-0723">Serine/threonine-protein kinase</keyword>
<dbReference type="PANTHER" id="PTHR24348:SF22">
    <property type="entry name" value="NON-SPECIFIC SERINE_THREONINE PROTEIN KINASE"/>
    <property type="match status" value="1"/>
</dbReference>
<dbReference type="InterPro" id="IPR000719">
    <property type="entry name" value="Prot_kinase_dom"/>
</dbReference>
<protein>
    <recommendedName>
        <fullName evidence="2">non-specific serine/threonine protein kinase</fullName>
        <ecNumber evidence="2">2.7.11.1</ecNumber>
    </recommendedName>
    <alternativeName>
        <fullName evidence="9">Autophagy-related protein 1</fullName>
    </alternativeName>
</protein>
<accession>A0A1J9SEI7</accession>
<dbReference type="CDD" id="cd00180">
    <property type="entry name" value="PKc"/>
    <property type="match status" value="1"/>
</dbReference>
<evidence type="ECO:0000313" key="16">
    <source>
        <dbReference type="Proteomes" id="UP000183809"/>
    </source>
</evidence>
<feature type="compositionally biased region" description="Basic and acidic residues" evidence="13">
    <location>
        <begin position="355"/>
        <end position="370"/>
    </location>
</feature>
<dbReference type="PROSITE" id="PS00108">
    <property type="entry name" value="PROTEIN_KINASE_ST"/>
    <property type="match status" value="1"/>
</dbReference>
<dbReference type="GO" id="GO:0005829">
    <property type="term" value="C:cytosol"/>
    <property type="evidence" value="ECO:0007669"/>
    <property type="project" value="TreeGrafter"/>
</dbReference>
<comment type="caution">
    <text evidence="15">The sequence shown here is derived from an EMBL/GenBank/DDBJ whole genome shotgun (WGS) entry which is preliminary data.</text>
</comment>
<organism evidence="15 16">
    <name type="scientific">Diplodia corticola</name>
    <dbReference type="NCBI Taxonomy" id="236234"/>
    <lineage>
        <taxon>Eukaryota</taxon>
        <taxon>Fungi</taxon>
        <taxon>Dikarya</taxon>
        <taxon>Ascomycota</taxon>
        <taxon>Pezizomycotina</taxon>
        <taxon>Dothideomycetes</taxon>
        <taxon>Dothideomycetes incertae sedis</taxon>
        <taxon>Botryosphaeriales</taxon>
        <taxon>Botryosphaeriaceae</taxon>
        <taxon>Diplodia</taxon>
    </lineage>
</organism>
<dbReference type="GeneID" id="31014454"/>
<keyword evidence="8" id="KW-0072">Autophagy</keyword>
<evidence type="ECO:0000256" key="2">
    <source>
        <dbReference type="ARBA" id="ARBA00012513"/>
    </source>
</evidence>
<evidence type="ECO:0000313" key="15">
    <source>
        <dbReference type="EMBL" id="OJD38831.1"/>
    </source>
</evidence>
<feature type="compositionally biased region" description="Acidic residues" evidence="13">
    <location>
        <begin position="332"/>
        <end position="343"/>
    </location>
</feature>
<comment type="subcellular location">
    <subcellularLocation>
        <location evidence="1">Preautophagosomal structure membrane</location>
        <topology evidence="1">Peripheral membrane protein</topology>
    </subcellularLocation>
</comment>
<keyword evidence="16" id="KW-1185">Reference proteome</keyword>
<evidence type="ECO:0000256" key="13">
    <source>
        <dbReference type="SAM" id="MobiDB-lite"/>
    </source>
</evidence>
<keyword evidence="4" id="KW-0808">Transferase</keyword>
<comment type="catalytic activity">
    <reaction evidence="10">
        <text>L-threonyl-[protein] + ATP = O-phospho-L-threonyl-[protein] + ADP + H(+)</text>
        <dbReference type="Rhea" id="RHEA:46608"/>
        <dbReference type="Rhea" id="RHEA-COMP:11060"/>
        <dbReference type="Rhea" id="RHEA-COMP:11605"/>
        <dbReference type="ChEBI" id="CHEBI:15378"/>
        <dbReference type="ChEBI" id="CHEBI:30013"/>
        <dbReference type="ChEBI" id="CHEBI:30616"/>
        <dbReference type="ChEBI" id="CHEBI:61977"/>
        <dbReference type="ChEBI" id="CHEBI:456216"/>
        <dbReference type="EC" id="2.7.11.1"/>
    </reaction>
</comment>
<evidence type="ECO:0000256" key="9">
    <source>
        <dbReference type="ARBA" id="ARBA00030237"/>
    </source>
</evidence>
<evidence type="ECO:0000256" key="8">
    <source>
        <dbReference type="ARBA" id="ARBA00023006"/>
    </source>
</evidence>
<dbReference type="GO" id="GO:0034045">
    <property type="term" value="C:phagophore assembly site membrane"/>
    <property type="evidence" value="ECO:0007669"/>
    <property type="project" value="UniProtKB-SubCell"/>
</dbReference>
<evidence type="ECO:0000256" key="7">
    <source>
        <dbReference type="ARBA" id="ARBA00022840"/>
    </source>
</evidence>
<evidence type="ECO:0000256" key="12">
    <source>
        <dbReference type="SAM" id="Coils"/>
    </source>
</evidence>